<dbReference type="GeneID" id="17278918"/>
<comment type="subcellular location">
    <subcellularLocation>
        <location evidence="1">Membrane</location>
    </subcellularLocation>
</comment>
<feature type="domain" description="Thioredoxin" evidence="5">
    <location>
        <begin position="132"/>
        <end position="259"/>
    </location>
</feature>
<keyword evidence="3" id="KW-1133">Transmembrane helix</keyword>
<dbReference type="GO" id="GO:0030134">
    <property type="term" value="C:COPII-coated ER to Golgi transport vesicle"/>
    <property type="evidence" value="ECO:0007669"/>
    <property type="project" value="TreeGrafter"/>
</dbReference>
<keyword evidence="2" id="KW-0812">Transmembrane</keyword>
<evidence type="ECO:0000256" key="1">
    <source>
        <dbReference type="ARBA" id="ARBA00004370"/>
    </source>
</evidence>
<dbReference type="PaxDb" id="2903-EOD33648"/>
<dbReference type="InterPro" id="IPR045888">
    <property type="entry name" value="Erv"/>
</dbReference>
<dbReference type="HOGENOM" id="CLU_034705_3_0_1"/>
<dbReference type="CDD" id="cd02961">
    <property type="entry name" value="PDI_a_family"/>
    <property type="match status" value="1"/>
</dbReference>
<dbReference type="GO" id="GO:0016020">
    <property type="term" value="C:membrane"/>
    <property type="evidence" value="ECO:0007669"/>
    <property type="project" value="UniProtKB-SubCell"/>
</dbReference>
<dbReference type="PANTHER" id="PTHR10984:SF37">
    <property type="entry name" value="PROTEIN DISULFIDE-ISOMERASE 5-3"/>
    <property type="match status" value="1"/>
</dbReference>
<dbReference type="GO" id="GO:0005783">
    <property type="term" value="C:endoplasmic reticulum"/>
    <property type="evidence" value="ECO:0007669"/>
    <property type="project" value="TreeGrafter"/>
</dbReference>
<proteinExistence type="predicted"/>
<dbReference type="EnsemblProtists" id="EOD33648">
    <property type="protein sequence ID" value="EOD33648"/>
    <property type="gene ID" value="EMIHUDRAFT_363806"/>
</dbReference>
<dbReference type="Pfam" id="PF07970">
    <property type="entry name" value="COPIIcoated_ERV"/>
    <property type="match status" value="1"/>
</dbReference>
<dbReference type="InterPro" id="IPR036249">
    <property type="entry name" value="Thioredoxin-like_sf"/>
</dbReference>
<sequence>MGIADALESLHLYRKVPRDLTDATRLGGAISLATAFLMAYLFLSNIAEFMSVRSSTDVALDDSTEAKMRIYFNITMERLPCQFASVDVSDVMGTSLTNVTQHIIKFKVAPEAGHRKAEYYRERDDDVEHEALAEKEQGRLDTLPATLPQLNDHSFEQTIKSYDLVLVAFGAPWCPWSQRLDPVWRKTWELLKQKPYRDHVRIGKVDCTASDSHSTCQKHHIHAFPTIRIYRHRQVHSHENYLGNRDSAVFIEFVEEALPKHLVTGGGGAPLDADKAAAAARSVESHTLAGEGCQLTGSLEISRVPGSFRISAQSDAHSFNSRVMNVSHHVDKLLFAYTDERPAKTHKVISIEERSSLYQMGFMMDQELATLKHYLKVVPFHHHDLSGHVTQAYLYKANYNEYRPRKLEWYEGKADAHVDTQMVPNAVFHYDISPVKVVVQEESEALAAFVTKICAVIGGIYTVVGLLDSVMYHSVQSFSKKK</sequence>
<dbReference type="eggNOG" id="KOG2667">
    <property type="taxonomic scope" value="Eukaryota"/>
</dbReference>
<keyword evidence="4" id="KW-0472">Membrane</keyword>
<dbReference type="SUPFAM" id="SSF52833">
    <property type="entry name" value="Thioredoxin-like"/>
    <property type="match status" value="1"/>
</dbReference>
<dbReference type="AlphaFoldDB" id="A0A0D3KD13"/>
<dbReference type="Gene3D" id="3.40.30.10">
    <property type="entry name" value="Glutaredoxin"/>
    <property type="match status" value="1"/>
</dbReference>
<dbReference type="Pfam" id="PF00085">
    <property type="entry name" value="Thioredoxin"/>
    <property type="match status" value="1"/>
</dbReference>
<dbReference type="PANTHER" id="PTHR10984">
    <property type="entry name" value="ENDOPLASMIC RETICULUM-GOLGI INTERMEDIATE COMPARTMENT PROTEIN"/>
    <property type="match status" value="1"/>
</dbReference>
<keyword evidence="7" id="KW-1185">Reference proteome</keyword>
<evidence type="ECO:0000256" key="3">
    <source>
        <dbReference type="ARBA" id="ARBA00022989"/>
    </source>
</evidence>
<evidence type="ECO:0000259" key="5">
    <source>
        <dbReference type="PROSITE" id="PS51352"/>
    </source>
</evidence>
<reference evidence="6" key="2">
    <citation type="submission" date="2024-10" db="UniProtKB">
        <authorList>
            <consortium name="EnsemblProtists"/>
        </authorList>
    </citation>
    <scope>IDENTIFICATION</scope>
</reference>
<protein>
    <recommendedName>
        <fullName evidence="5">Thioredoxin domain-containing protein</fullName>
    </recommendedName>
</protein>
<dbReference type="OMA" id="STMITHE"/>
<dbReference type="KEGG" id="ehx:EMIHUDRAFT_363806"/>
<dbReference type="RefSeq" id="XP_005786077.1">
    <property type="nucleotide sequence ID" value="XM_005786020.1"/>
</dbReference>
<accession>A0A0D3KD13</accession>
<evidence type="ECO:0000313" key="6">
    <source>
        <dbReference type="EnsemblProtists" id="EOD33648"/>
    </source>
</evidence>
<dbReference type="STRING" id="2903.R1DDU2"/>
<dbReference type="Pfam" id="PF13850">
    <property type="entry name" value="ERGIC_N"/>
    <property type="match status" value="1"/>
</dbReference>
<dbReference type="Proteomes" id="UP000013827">
    <property type="component" value="Unassembled WGS sequence"/>
</dbReference>
<organism evidence="6 7">
    <name type="scientific">Emiliania huxleyi (strain CCMP1516)</name>
    <dbReference type="NCBI Taxonomy" id="280463"/>
    <lineage>
        <taxon>Eukaryota</taxon>
        <taxon>Haptista</taxon>
        <taxon>Haptophyta</taxon>
        <taxon>Prymnesiophyceae</taxon>
        <taxon>Isochrysidales</taxon>
        <taxon>Noelaerhabdaceae</taxon>
        <taxon>Emiliania</taxon>
    </lineage>
</organism>
<evidence type="ECO:0000256" key="4">
    <source>
        <dbReference type="ARBA" id="ARBA00023136"/>
    </source>
</evidence>
<dbReference type="InterPro" id="IPR012936">
    <property type="entry name" value="Erv_C"/>
</dbReference>
<dbReference type="PROSITE" id="PS51352">
    <property type="entry name" value="THIOREDOXIN_2"/>
    <property type="match status" value="1"/>
</dbReference>
<evidence type="ECO:0000313" key="7">
    <source>
        <dbReference type="Proteomes" id="UP000013827"/>
    </source>
</evidence>
<dbReference type="InterPro" id="IPR039542">
    <property type="entry name" value="Erv_N"/>
</dbReference>
<reference evidence="7" key="1">
    <citation type="journal article" date="2013" name="Nature">
        <title>Pan genome of the phytoplankton Emiliania underpins its global distribution.</title>
        <authorList>
            <person name="Read B.A."/>
            <person name="Kegel J."/>
            <person name="Klute M.J."/>
            <person name="Kuo A."/>
            <person name="Lefebvre S.C."/>
            <person name="Maumus F."/>
            <person name="Mayer C."/>
            <person name="Miller J."/>
            <person name="Monier A."/>
            <person name="Salamov A."/>
            <person name="Young J."/>
            <person name="Aguilar M."/>
            <person name="Claverie J.M."/>
            <person name="Frickenhaus S."/>
            <person name="Gonzalez K."/>
            <person name="Herman E.K."/>
            <person name="Lin Y.C."/>
            <person name="Napier J."/>
            <person name="Ogata H."/>
            <person name="Sarno A.F."/>
            <person name="Shmutz J."/>
            <person name="Schroeder D."/>
            <person name="de Vargas C."/>
            <person name="Verret F."/>
            <person name="von Dassow P."/>
            <person name="Valentin K."/>
            <person name="Van de Peer Y."/>
            <person name="Wheeler G."/>
            <person name="Dacks J.B."/>
            <person name="Delwiche C.F."/>
            <person name="Dyhrman S.T."/>
            <person name="Glockner G."/>
            <person name="John U."/>
            <person name="Richards T."/>
            <person name="Worden A.Z."/>
            <person name="Zhang X."/>
            <person name="Grigoriev I.V."/>
            <person name="Allen A.E."/>
            <person name="Bidle K."/>
            <person name="Borodovsky M."/>
            <person name="Bowler C."/>
            <person name="Brownlee C."/>
            <person name="Cock J.M."/>
            <person name="Elias M."/>
            <person name="Gladyshev V.N."/>
            <person name="Groth M."/>
            <person name="Guda C."/>
            <person name="Hadaegh A."/>
            <person name="Iglesias-Rodriguez M.D."/>
            <person name="Jenkins J."/>
            <person name="Jones B.M."/>
            <person name="Lawson T."/>
            <person name="Leese F."/>
            <person name="Lindquist E."/>
            <person name="Lobanov A."/>
            <person name="Lomsadze A."/>
            <person name="Malik S.B."/>
            <person name="Marsh M.E."/>
            <person name="Mackinder L."/>
            <person name="Mock T."/>
            <person name="Mueller-Roeber B."/>
            <person name="Pagarete A."/>
            <person name="Parker M."/>
            <person name="Probert I."/>
            <person name="Quesneville H."/>
            <person name="Raines C."/>
            <person name="Rensing S.A."/>
            <person name="Riano-Pachon D.M."/>
            <person name="Richier S."/>
            <person name="Rokitta S."/>
            <person name="Shiraiwa Y."/>
            <person name="Soanes D.M."/>
            <person name="van der Giezen M."/>
            <person name="Wahlund T.M."/>
            <person name="Williams B."/>
            <person name="Wilson W."/>
            <person name="Wolfe G."/>
            <person name="Wurch L.L."/>
        </authorList>
    </citation>
    <scope>NUCLEOTIDE SEQUENCE</scope>
</reference>
<name>A0A0D3KD13_EMIH1</name>
<dbReference type="InterPro" id="IPR013766">
    <property type="entry name" value="Thioredoxin_domain"/>
</dbReference>
<evidence type="ECO:0000256" key="2">
    <source>
        <dbReference type="ARBA" id="ARBA00022692"/>
    </source>
</evidence>